<dbReference type="InterPro" id="IPR016166">
    <property type="entry name" value="FAD-bd_PCMH"/>
</dbReference>
<evidence type="ECO:0000256" key="6">
    <source>
        <dbReference type="SAM" id="SignalP"/>
    </source>
</evidence>
<name>A0ABR4DGK2_9PEZI</name>
<accession>A0ABR4DGK2</accession>
<dbReference type="InterPro" id="IPR050416">
    <property type="entry name" value="FAD-linked_Oxidoreductase"/>
</dbReference>
<dbReference type="Gene3D" id="3.30.465.10">
    <property type="match status" value="1"/>
</dbReference>
<keyword evidence="3" id="KW-0274">FAD</keyword>
<comment type="similarity">
    <text evidence="1">Belongs to the oxygen-dependent FAD-linked oxidoreductase family.</text>
</comment>
<organism evidence="8 9">
    <name type="scientific">Remersonia thermophila</name>
    <dbReference type="NCBI Taxonomy" id="72144"/>
    <lineage>
        <taxon>Eukaryota</taxon>
        <taxon>Fungi</taxon>
        <taxon>Dikarya</taxon>
        <taxon>Ascomycota</taxon>
        <taxon>Pezizomycotina</taxon>
        <taxon>Sordariomycetes</taxon>
        <taxon>Sordariomycetidae</taxon>
        <taxon>Sordariales</taxon>
        <taxon>Sordariales incertae sedis</taxon>
        <taxon>Remersonia</taxon>
    </lineage>
</organism>
<dbReference type="PANTHER" id="PTHR42973">
    <property type="entry name" value="BINDING OXIDOREDUCTASE, PUTATIVE (AFU_ORTHOLOGUE AFUA_1G17690)-RELATED"/>
    <property type="match status" value="1"/>
</dbReference>
<reference evidence="8 9" key="1">
    <citation type="journal article" date="2024" name="Commun. Biol.">
        <title>Comparative genomic analysis of thermophilic fungi reveals convergent evolutionary adaptations and gene losses.</title>
        <authorList>
            <person name="Steindorff A.S."/>
            <person name="Aguilar-Pontes M.V."/>
            <person name="Robinson A.J."/>
            <person name="Andreopoulos B."/>
            <person name="LaButti K."/>
            <person name="Kuo A."/>
            <person name="Mondo S."/>
            <person name="Riley R."/>
            <person name="Otillar R."/>
            <person name="Haridas S."/>
            <person name="Lipzen A."/>
            <person name="Grimwood J."/>
            <person name="Schmutz J."/>
            <person name="Clum A."/>
            <person name="Reid I.D."/>
            <person name="Moisan M.C."/>
            <person name="Butler G."/>
            <person name="Nguyen T.T.M."/>
            <person name="Dewar K."/>
            <person name="Conant G."/>
            <person name="Drula E."/>
            <person name="Henrissat B."/>
            <person name="Hansel C."/>
            <person name="Singer S."/>
            <person name="Hutchinson M.I."/>
            <person name="de Vries R.P."/>
            <person name="Natvig D.O."/>
            <person name="Powell A.J."/>
            <person name="Tsang A."/>
            <person name="Grigoriev I.V."/>
        </authorList>
    </citation>
    <scope>NUCLEOTIDE SEQUENCE [LARGE SCALE GENOMIC DNA]</scope>
    <source>
        <strain evidence="8 9">ATCC 22073</strain>
    </source>
</reference>
<sequence length="539" mass="56273">MISPRLLLALAWAWLLFMALPVDAGDGKGKGKGNGKGKGSNGDGGPEDICTLLTHHLPASQVHPATSPLYAELGSYWSARQSSRPSCFALPRTTAELSALLRLLTDRGAPFAVKGGGHTTFPGGSGTSLPGSVVVDLSRLNRAVAVSADRATVAVGPGLRWSNVTDVLDPLGLAVVGGRAASVGVAGLLLGGGISYLSGLRGWACDNVRAYEVVLADGRVVRATPRRHEDLYWALRGGGGSAFGVVARFELAAYEQGPLWASRQLFPADAARELIPLMHDLLVARLPADPAAHAWLVVADVPELGGPVVLVDQFHAAHAAPSAAAAAAAAAPPAAFAAFHAEDIRSRAFLTHVRRATVGGLLVDADSPGGSRQTWWTTTVKATGTPALLLDVHALYAAHAERLRGGAAAAGAFVSAGLVLQAISTNVLQAMRVNGGNALGLAPDEGPLMLIQLSAVWADPALDDVVERACRETIRSIDALAAERGARTKNGFVYMNYAGQGQDVLAGYGKANRDRLRKVAHKYDPQGKLDRLWKGYFKP</sequence>
<gene>
    <name evidence="8" type="ORF">VTJ83DRAFT_3832</name>
</gene>
<dbReference type="PANTHER" id="PTHR42973:SF54">
    <property type="entry name" value="FAD-BINDING PCMH-TYPE DOMAIN-CONTAINING PROTEIN"/>
    <property type="match status" value="1"/>
</dbReference>
<dbReference type="Gene3D" id="3.40.462.20">
    <property type="match status" value="1"/>
</dbReference>
<keyword evidence="9" id="KW-1185">Reference proteome</keyword>
<dbReference type="InterPro" id="IPR006094">
    <property type="entry name" value="Oxid_FAD_bind_N"/>
</dbReference>
<evidence type="ECO:0000259" key="7">
    <source>
        <dbReference type="PROSITE" id="PS51387"/>
    </source>
</evidence>
<protein>
    <recommendedName>
        <fullName evidence="7">FAD-binding PCMH-type domain-containing protein</fullName>
    </recommendedName>
</protein>
<dbReference type="Proteomes" id="UP001600064">
    <property type="component" value="Unassembled WGS sequence"/>
</dbReference>
<dbReference type="InterPro" id="IPR036318">
    <property type="entry name" value="FAD-bd_PCMH-like_sf"/>
</dbReference>
<feature type="signal peptide" evidence="6">
    <location>
        <begin position="1"/>
        <end position="24"/>
    </location>
</feature>
<comment type="caution">
    <text evidence="8">The sequence shown here is derived from an EMBL/GenBank/DDBJ whole genome shotgun (WGS) entry which is preliminary data.</text>
</comment>
<dbReference type="GeneID" id="98124898"/>
<dbReference type="Pfam" id="PF01565">
    <property type="entry name" value="FAD_binding_4"/>
    <property type="match status" value="1"/>
</dbReference>
<evidence type="ECO:0000256" key="1">
    <source>
        <dbReference type="ARBA" id="ARBA00005466"/>
    </source>
</evidence>
<dbReference type="InterPro" id="IPR016167">
    <property type="entry name" value="FAD-bd_PCMH_sub1"/>
</dbReference>
<dbReference type="PROSITE" id="PS51387">
    <property type="entry name" value="FAD_PCMH"/>
    <property type="match status" value="1"/>
</dbReference>
<keyword evidence="2" id="KW-0285">Flavoprotein</keyword>
<evidence type="ECO:0000313" key="8">
    <source>
        <dbReference type="EMBL" id="KAL2268986.1"/>
    </source>
</evidence>
<feature type="chain" id="PRO_5045952271" description="FAD-binding PCMH-type domain-containing protein" evidence="6">
    <location>
        <begin position="25"/>
        <end position="539"/>
    </location>
</feature>
<dbReference type="EMBL" id="JAZGUE010000003">
    <property type="protein sequence ID" value="KAL2268986.1"/>
    <property type="molecule type" value="Genomic_DNA"/>
</dbReference>
<keyword evidence="6" id="KW-0732">Signal</keyword>
<evidence type="ECO:0000256" key="5">
    <source>
        <dbReference type="SAM" id="MobiDB-lite"/>
    </source>
</evidence>
<evidence type="ECO:0000256" key="3">
    <source>
        <dbReference type="ARBA" id="ARBA00022827"/>
    </source>
</evidence>
<dbReference type="SUPFAM" id="SSF56176">
    <property type="entry name" value="FAD-binding/transporter-associated domain-like"/>
    <property type="match status" value="1"/>
</dbReference>
<evidence type="ECO:0000313" key="9">
    <source>
        <dbReference type="Proteomes" id="UP001600064"/>
    </source>
</evidence>
<evidence type="ECO:0000256" key="4">
    <source>
        <dbReference type="ARBA" id="ARBA00023002"/>
    </source>
</evidence>
<dbReference type="InterPro" id="IPR016169">
    <property type="entry name" value="FAD-bd_PCMH_sub2"/>
</dbReference>
<feature type="region of interest" description="Disordered" evidence="5">
    <location>
        <begin position="27"/>
        <end position="47"/>
    </location>
</feature>
<proteinExistence type="inferred from homology"/>
<evidence type="ECO:0000256" key="2">
    <source>
        <dbReference type="ARBA" id="ARBA00022630"/>
    </source>
</evidence>
<dbReference type="Gene3D" id="3.30.43.10">
    <property type="entry name" value="Uridine Diphospho-n-acetylenolpyruvylglucosamine Reductase, domain 2"/>
    <property type="match status" value="1"/>
</dbReference>
<keyword evidence="4" id="KW-0560">Oxidoreductase</keyword>
<dbReference type="RefSeq" id="XP_070867710.1">
    <property type="nucleotide sequence ID" value="XM_071010254.1"/>
</dbReference>
<feature type="domain" description="FAD-binding PCMH-type" evidence="7">
    <location>
        <begin position="81"/>
        <end position="256"/>
    </location>
</feature>